<gene>
    <name evidence="4" type="ORF">DEJ50_25035</name>
</gene>
<dbReference type="Gene3D" id="3.20.20.80">
    <property type="entry name" value="Glycosidases"/>
    <property type="match status" value="1"/>
</dbReference>
<sequence length="475" mass="49552">MLSRILLSSLVGAVTLASAAFAPTAGGAPAPAVPTAGERTVTYQGMRLTVPAHWRIVDLERAPATCLRLDVPSLYLGPAGSQRDCSGRAVAARADTLHLEPLRGAPERADIPTVTVPLGTALPAAAPPGGSNEIRYALRQAGLMATVSYGDTPAAARRVMAGARTGAARRPVVPPVTPAVRADVQAQDPYRGEGFDACTAPAQSTMDTWWKESSFGAVGIYIGGPARACAQPKLTADWVRKQADTGWHLMPIWVGPQPWRSASTGLSTSASTAAEQGRTAADGAVAAARRLGLAEGTILYNDVESYTDRATWDAPVVSYLVAWTEQLHQLGYRSGAYVSASSGVKALSRHHDQAPGSMPDVLWAAAWNRSASVTDADMGLPAGTVQWAGGRRAHQFRGDHNATYGGITVNIDRNWLDVALSGALEPDPVADPATDPDADSDADADADADSDTDADADSDVDTDSDSDSDSDSDDD</sequence>
<keyword evidence="2" id="KW-0732">Signal</keyword>
<protein>
    <recommendedName>
        <fullName evidence="3">Rv2525c-like glycoside hydrolase-like domain-containing protein</fullName>
    </recommendedName>
</protein>
<proteinExistence type="predicted"/>
<dbReference type="RefSeq" id="WP_150210355.1">
    <property type="nucleotide sequence ID" value="NZ_CP029190.1"/>
</dbReference>
<dbReference type="AlphaFoldDB" id="A0A5P2D7S1"/>
<evidence type="ECO:0000256" key="1">
    <source>
        <dbReference type="SAM" id="MobiDB-lite"/>
    </source>
</evidence>
<accession>A0A5P2D7S1</accession>
<reference evidence="4 5" key="1">
    <citation type="submission" date="2018-05" db="EMBL/GenBank/DDBJ databases">
        <title>Streptomyces venezuelae.</title>
        <authorList>
            <person name="Kim W."/>
            <person name="Lee N."/>
            <person name="Cho B.-K."/>
        </authorList>
    </citation>
    <scope>NUCLEOTIDE SEQUENCE [LARGE SCALE GENOMIC DNA]</scope>
    <source>
        <strain evidence="4 5">ATCC 21782</strain>
    </source>
</reference>
<evidence type="ECO:0000313" key="4">
    <source>
        <dbReference type="EMBL" id="QES50610.1"/>
    </source>
</evidence>
<feature type="signal peptide" evidence="2">
    <location>
        <begin position="1"/>
        <end position="22"/>
    </location>
</feature>
<feature type="region of interest" description="Disordered" evidence="1">
    <location>
        <begin position="425"/>
        <end position="475"/>
    </location>
</feature>
<evidence type="ECO:0000313" key="5">
    <source>
        <dbReference type="Proteomes" id="UP000325211"/>
    </source>
</evidence>
<dbReference type="Pfam" id="PF08924">
    <property type="entry name" value="Rv2525c_GlyHyd-like"/>
    <property type="match status" value="1"/>
</dbReference>
<dbReference type="OrthoDB" id="5171321at2"/>
<dbReference type="Proteomes" id="UP000325211">
    <property type="component" value="Chromosome"/>
</dbReference>
<dbReference type="SUPFAM" id="SSF51445">
    <property type="entry name" value="(Trans)glycosidases"/>
    <property type="match status" value="1"/>
</dbReference>
<evidence type="ECO:0000256" key="2">
    <source>
        <dbReference type="SAM" id="SignalP"/>
    </source>
</evidence>
<evidence type="ECO:0000259" key="3">
    <source>
        <dbReference type="Pfam" id="PF08924"/>
    </source>
</evidence>
<name>A0A5P2D7S1_STRVZ</name>
<dbReference type="EMBL" id="CP029190">
    <property type="protein sequence ID" value="QES50610.1"/>
    <property type="molecule type" value="Genomic_DNA"/>
</dbReference>
<organism evidence="4 5">
    <name type="scientific">Streptomyces venezuelae</name>
    <dbReference type="NCBI Taxonomy" id="54571"/>
    <lineage>
        <taxon>Bacteria</taxon>
        <taxon>Bacillati</taxon>
        <taxon>Actinomycetota</taxon>
        <taxon>Actinomycetes</taxon>
        <taxon>Kitasatosporales</taxon>
        <taxon>Streptomycetaceae</taxon>
        <taxon>Streptomyces</taxon>
    </lineage>
</organism>
<feature type="compositionally biased region" description="Acidic residues" evidence="1">
    <location>
        <begin position="434"/>
        <end position="475"/>
    </location>
</feature>
<dbReference type="InterPro" id="IPR017853">
    <property type="entry name" value="GH"/>
</dbReference>
<feature type="domain" description="Rv2525c-like glycoside hydrolase-like" evidence="3">
    <location>
        <begin position="209"/>
        <end position="415"/>
    </location>
</feature>
<feature type="chain" id="PRO_5039322055" description="Rv2525c-like glycoside hydrolase-like domain-containing protein" evidence="2">
    <location>
        <begin position="23"/>
        <end position="475"/>
    </location>
</feature>
<dbReference type="InterPro" id="IPR015020">
    <property type="entry name" value="Rv2525c-like_Glyco_Hydro-like"/>
</dbReference>